<proteinExistence type="predicted"/>
<feature type="domain" description="6-phospho-N-acetylmuramidase N-terminal" evidence="2">
    <location>
        <begin position="3"/>
        <end position="240"/>
    </location>
</feature>
<accession>A0A174WLF5</accession>
<dbReference type="InterPro" id="IPR043894">
    <property type="entry name" value="MupG_C"/>
</dbReference>
<dbReference type="Pfam" id="PF19200">
    <property type="entry name" value="MupG_N"/>
    <property type="match status" value="1"/>
</dbReference>
<dbReference type="InterPro" id="IPR029000">
    <property type="entry name" value="Cyclophilin-like_dom_sf"/>
</dbReference>
<dbReference type="eggNOG" id="COG3589">
    <property type="taxonomic scope" value="Bacteria"/>
</dbReference>
<evidence type="ECO:0000259" key="2">
    <source>
        <dbReference type="Pfam" id="PF19200"/>
    </source>
</evidence>
<feature type="domain" description="6-phospho-N-acetylmuramidase C-terminal" evidence="1">
    <location>
        <begin position="248"/>
        <end position="361"/>
    </location>
</feature>
<dbReference type="PANTHER" id="PTHR38435:SF1">
    <property type="entry name" value="DUF871 DOMAIN-CONTAINING PROTEIN"/>
    <property type="match status" value="1"/>
</dbReference>
<evidence type="ECO:0000313" key="4">
    <source>
        <dbReference type="Proteomes" id="UP000092714"/>
    </source>
</evidence>
<dbReference type="SUPFAM" id="SSF51445">
    <property type="entry name" value="(Trans)glycosidases"/>
    <property type="match status" value="1"/>
</dbReference>
<reference evidence="3 4" key="1">
    <citation type="submission" date="2016-06" db="EMBL/GenBank/DDBJ databases">
        <authorList>
            <person name="Kjaerup R.B."/>
            <person name="Dalgaard T.S."/>
            <person name="Juul-Madsen H.R."/>
        </authorList>
    </citation>
    <scope>NUCLEOTIDE SEQUENCE [LARGE SCALE GENOMIC DNA]</scope>
    <source>
        <strain evidence="3 4">373-A1</strain>
    </source>
</reference>
<organism evidence="3 4">
    <name type="scientific">Clostridium paraputrificum</name>
    <dbReference type="NCBI Taxonomy" id="29363"/>
    <lineage>
        <taxon>Bacteria</taxon>
        <taxon>Bacillati</taxon>
        <taxon>Bacillota</taxon>
        <taxon>Clostridia</taxon>
        <taxon>Eubacteriales</taxon>
        <taxon>Clostridiaceae</taxon>
        <taxon>Clostridium</taxon>
    </lineage>
</organism>
<dbReference type="EMBL" id="MAPZ01000016">
    <property type="protein sequence ID" value="OBY11075.1"/>
    <property type="molecule type" value="Genomic_DNA"/>
</dbReference>
<evidence type="ECO:0000313" key="3">
    <source>
        <dbReference type="EMBL" id="OBY11075.1"/>
    </source>
</evidence>
<dbReference type="GeneID" id="42775180"/>
<protein>
    <recommendedName>
        <fullName evidence="5">Outer surface protein</fullName>
    </recommendedName>
</protein>
<comment type="caution">
    <text evidence="3">The sequence shown here is derived from an EMBL/GenBank/DDBJ whole genome shotgun (WGS) entry which is preliminary data.</text>
</comment>
<dbReference type="InterPro" id="IPR013785">
    <property type="entry name" value="Aldolase_TIM"/>
</dbReference>
<dbReference type="SUPFAM" id="SSF50891">
    <property type="entry name" value="Cyclophilin-like"/>
    <property type="match status" value="1"/>
</dbReference>
<dbReference type="InterPro" id="IPR043797">
    <property type="entry name" value="MupG_N"/>
</dbReference>
<dbReference type="InterPro" id="IPR017853">
    <property type="entry name" value="GH"/>
</dbReference>
<dbReference type="Pfam" id="PF05913">
    <property type="entry name" value="MupG_C"/>
    <property type="match status" value="1"/>
</dbReference>
<dbReference type="PANTHER" id="PTHR38435">
    <property type="match status" value="1"/>
</dbReference>
<dbReference type="InterPro" id="IPR008589">
    <property type="entry name" value="MupG"/>
</dbReference>
<name>A0A174WLF5_9CLOT</name>
<dbReference type="OrthoDB" id="5809921at2"/>
<dbReference type="Gene3D" id="3.20.20.70">
    <property type="entry name" value="Aldolase class I"/>
    <property type="match status" value="1"/>
</dbReference>
<dbReference type="RefSeq" id="WP_027097344.1">
    <property type="nucleotide sequence ID" value="NZ_CABHIH010000005.1"/>
</dbReference>
<sequence>MGIGISIYPLNSTVEENKAYIEKAAKLGYSRVFTSMLELDSHKEKALNQVEKYRELLKFSRNLGMRVFIDINPEVLKIIDINPMDLKFFKDLGATGLRLDGMFNGFYESMVTFNKFDLDIEINGSFDSGYVNNIMDIGCKRGKLVTCHNFYPEKDTGLGLEYFKACHMRHKSLGLHTAAFVDATKGGRLGPWLSNDGLCTLEKHRGIDITVQAQELFALGIDDVIIGNAFATNEELESLAKLDENIISLKVTMEEVTEVEKSIFNKVLQNRWDYSDSVIRHTMGRKEFKDKEIKSTTKEDRIVPIGTVLINNNDYLNYKGEVLVACKDIALDNRRNVIATVCNSHIELLKYIKSGKKFKLEE</sequence>
<keyword evidence="4" id="KW-1185">Reference proteome</keyword>
<dbReference type="Proteomes" id="UP000092714">
    <property type="component" value="Unassembled WGS sequence"/>
</dbReference>
<evidence type="ECO:0000259" key="1">
    <source>
        <dbReference type="Pfam" id="PF05913"/>
    </source>
</evidence>
<evidence type="ECO:0008006" key="5">
    <source>
        <dbReference type="Google" id="ProtNLM"/>
    </source>
</evidence>
<dbReference type="AlphaFoldDB" id="A0A174WLF5"/>
<dbReference type="Gene3D" id="2.40.100.10">
    <property type="entry name" value="Cyclophilin-like"/>
    <property type="match status" value="1"/>
</dbReference>
<gene>
    <name evidence="3" type="ORF">CP373A1_06150</name>
</gene>